<feature type="region of interest" description="Disordered" evidence="15">
    <location>
        <begin position="1"/>
        <end position="40"/>
    </location>
</feature>
<dbReference type="Pfam" id="PF00855">
    <property type="entry name" value="PWWP"/>
    <property type="match status" value="1"/>
</dbReference>
<evidence type="ECO:0000256" key="12">
    <source>
        <dbReference type="ARBA" id="ARBA00023242"/>
    </source>
</evidence>
<evidence type="ECO:0000256" key="2">
    <source>
        <dbReference type="ARBA" id="ARBA00004286"/>
    </source>
</evidence>
<dbReference type="PROSITE" id="PS00633">
    <property type="entry name" value="BROMODOMAIN_1"/>
    <property type="match status" value="1"/>
</dbReference>
<dbReference type="GO" id="GO:0140006">
    <property type="term" value="F:histone H3 reader activity"/>
    <property type="evidence" value="ECO:0007669"/>
    <property type="project" value="UniProtKB-ARBA"/>
</dbReference>
<feature type="compositionally biased region" description="Basic and acidic residues" evidence="15">
    <location>
        <begin position="658"/>
        <end position="667"/>
    </location>
</feature>
<evidence type="ECO:0000256" key="11">
    <source>
        <dbReference type="ARBA" id="ARBA00023163"/>
    </source>
</evidence>
<evidence type="ECO:0000259" key="18">
    <source>
        <dbReference type="PROSITE" id="PS50812"/>
    </source>
</evidence>
<keyword evidence="10 13" id="KW-0103">Bromodomain</keyword>
<evidence type="ECO:0000256" key="9">
    <source>
        <dbReference type="ARBA" id="ARBA00023015"/>
    </source>
</evidence>
<dbReference type="InterPro" id="IPR056987">
    <property type="entry name" value="ZMYND8_CC"/>
</dbReference>
<evidence type="ECO:0000313" key="20">
    <source>
        <dbReference type="EMBL" id="KAJ1523308.1"/>
    </source>
</evidence>
<evidence type="ECO:0000256" key="13">
    <source>
        <dbReference type="PROSITE-ProRule" id="PRU00035"/>
    </source>
</evidence>
<dbReference type="InterPro" id="IPR019786">
    <property type="entry name" value="Zinc_finger_PHD-type_CS"/>
</dbReference>
<feature type="region of interest" description="Disordered" evidence="15">
    <location>
        <begin position="139"/>
        <end position="172"/>
    </location>
</feature>
<dbReference type="Pfam" id="PF00439">
    <property type="entry name" value="Bromodomain"/>
    <property type="match status" value="1"/>
</dbReference>
<evidence type="ECO:0000256" key="1">
    <source>
        <dbReference type="ARBA" id="ARBA00004123"/>
    </source>
</evidence>
<dbReference type="SUPFAM" id="SSF47370">
    <property type="entry name" value="Bromodomain"/>
    <property type="match status" value="1"/>
</dbReference>
<evidence type="ECO:0000313" key="21">
    <source>
        <dbReference type="Proteomes" id="UP001075354"/>
    </source>
</evidence>
<keyword evidence="21" id="KW-1185">Reference proteome</keyword>
<proteinExistence type="predicted"/>
<dbReference type="PANTHER" id="PTHR46453">
    <property type="entry name" value="PROTEIN KINASE C-BINDING PROTEIN 1"/>
    <property type="match status" value="1"/>
</dbReference>
<dbReference type="Gene3D" id="2.30.30.140">
    <property type="match status" value="1"/>
</dbReference>
<evidence type="ECO:0000256" key="14">
    <source>
        <dbReference type="PROSITE-ProRule" id="PRU00134"/>
    </source>
</evidence>
<dbReference type="SUPFAM" id="SSF144232">
    <property type="entry name" value="HIT/MYND zinc finger-like"/>
    <property type="match status" value="1"/>
</dbReference>
<evidence type="ECO:0000256" key="7">
    <source>
        <dbReference type="ARBA" id="ARBA00022853"/>
    </source>
</evidence>
<keyword evidence="12" id="KW-0539">Nucleus</keyword>
<evidence type="ECO:0000256" key="4">
    <source>
        <dbReference type="ARBA" id="ARBA00022723"/>
    </source>
</evidence>
<dbReference type="InterPro" id="IPR019787">
    <property type="entry name" value="Znf_PHD-finger"/>
</dbReference>
<feature type="compositionally biased region" description="Polar residues" evidence="15">
    <location>
        <begin position="648"/>
        <end position="657"/>
    </location>
</feature>
<dbReference type="InterPro" id="IPR013083">
    <property type="entry name" value="Znf_RING/FYVE/PHD"/>
</dbReference>
<dbReference type="Proteomes" id="UP001075354">
    <property type="component" value="Chromosome 10"/>
</dbReference>
<feature type="compositionally biased region" description="Polar residues" evidence="15">
    <location>
        <begin position="731"/>
        <end position="741"/>
    </location>
</feature>
<dbReference type="SMART" id="SM00293">
    <property type="entry name" value="PWWP"/>
    <property type="match status" value="1"/>
</dbReference>
<dbReference type="PROSITE" id="PS50865">
    <property type="entry name" value="ZF_MYND_2"/>
    <property type="match status" value="1"/>
</dbReference>
<feature type="domain" description="PHD-type" evidence="17">
    <location>
        <begin position="245"/>
        <end position="292"/>
    </location>
</feature>
<keyword evidence="9" id="KW-0805">Transcription regulation</keyword>
<comment type="caution">
    <text evidence="20">The sequence shown here is derived from an EMBL/GenBank/DDBJ whole genome shotgun (WGS) entry which is preliminary data.</text>
</comment>
<dbReference type="EMBL" id="JAPTSV010000010">
    <property type="protein sequence ID" value="KAJ1523306.1"/>
    <property type="molecule type" value="Genomic_DNA"/>
</dbReference>
<keyword evidence="4" id="KW-0479">Metal-binding</keyword>
<gene>
    <name evidence="20" type="ORF">ONE63_001185</name>
</gene>
<evidence type="ECO:0000259" key="17">
    <source>
        <dbReference type="PROSITE" id="PS50016"/>
    </source>
</evidence>
<keyword evidence="3" id="KW-0158">Chromosome</keyword>
<keyword evidence="7" id="KW-0156">Chromatin regulator</keyword>
<dbReference type="Gene3D" id="3.30.40.10">
    <property type="entry name" value="Zinc/RING finger domain, C3HC4 (zinc finger)"/>
    <property type="match status" value="1"/>
</dbReference>
<dbReference type="SMART" id="SM00249">
    <property type="entry name" value="PHD"/>
    <property type="match status" value="1"/>
</dbReference>
<dbReference type="PROSITE" id="PS50812">
    <property type="entry name" value="PWWP"/>
    <property type="match status" value="1"/>
</dbReference>
<dbReference type="PROSITE" id="PS50016">
    <property type="entry name" value="ZF_PHD_2"/>
    <property type="match status" value="1"/>
</dbReference>
<keyword evidence="11" id="KW-0804">Transcription</keyword>
<feature type="region of interest" description="Disordered" evidence="15">
    <location>
        <begin position="487"/>
        <end position="511"/>
    </location>
</feature>
<feature type="region of interest" description="Disordered" evidence="15">
    <location>
        <begin position="580"/>
        <end position="618"/>
    </location>
</feature>
<feature type="region of interest" description="Disordered" evidence="15">
    <location>
        <begin position="641"/>
        <end position="672"/>
    </location>
</feature>
<dbReference type="InterPro" id="IPR001965">
    <property type="entry name" value="Znf_PHD"/>
</dbReference>
<feature type="region of interest" description="Disordered" evidence="15">
    <location>
        <begin position="931"/>
        <end position="974"/>
    </location>
</feature>
<evidence type="ECO:0000259" key="16">
    <source>
        <dbReference type="PROSITE" id="PS50014"/>
    </source>
</evidence>
<keyword evidence="8" id="KW-0007">Acetylation</keyword>
<name>A0AAV7XFH8_9NEOP</name>
<evidence type="ECO:0000256" key="10">
    <source>
        <dbReference type="ARBA" id="ARBA00023117"/>
    </source>
</evidence>
<dbReference type="GO" id="GO:0008270">
    <property type="term" value="F:zinc ion binding"/>
    <property type="evidence" value="ECO:0007669"/>
    <property type="project" value="UniProtKB-KW"/>
</dbReference>
<dbReference type="GO" id="GO:0005694">
    <property type="term" value="C:chromosome"/>
    <property type="evidence" value="ECO:0007669"/>
    <property type="project" value="UniProtKB-SubCell"/>
</dbReference>
<evidence type="ECO:0000256" key="3">
    <source>
        <dbReference type="ARBA" id="ARBA00022454"/>
    </source>
</evidence>
<dbReference type="GO" id="GO:0005634">
    <property type="term" value="C:nucleus"/>
    <property type="evidence" value="ECO:0007669"/>
    <property type="project" value="UniProtKB-SubCell"/>
</dbReference>
<dbReference type="PROSITE" id="PS01360">
    <property type="entry name" value="ZF_MYND_1"/>
    <property type="match status" value="1"/>
</dbReference>
<evidence type="ECO:0000256" key="6">
    <source>
        <dbReference type="ARBA" id="ARBA00022833"/>
    </source>
</evidence>
<dbReference type="GO" id="GO:0005737">
    <property type="term" value="C:cytoplasm"/>
    <property type="evidence" value="ECO:0007669"/>
    <property type="project" value="TreeGrafter"/>
</dbReference>
<dbReference type="InterPro" id="IPR002893">
    <property type="entry name" value="Znf_MYND"/>
</dbReference>
<feature type="region of interest" description="Disordered" evidence="15">
    <location>
        <begin position="71"/>
        <end position="95"/>
    </location>
</feature>
<feature type="compositionally biased region" description="Polar residues" evidence="15">
    <location>
        <begin position="1140"/>
        <end position="1149"/>
    </location>
</feature>
<dbReference type="Pfam" id="PF23460">
    <property type="entry name" value="ZMYND8_CC"/>
    <property type="match status" value="1"/>
</dbReference>
<keyword evidence="5 14" id="KW-0863">Zinc-finger</keyword>
<feature type="domain" description="PWWP" evidence="18">
    <location>
        <begin position="437"/>
        <end position="487"/>
    </location>
</feature>
<evidence type="ECO:0008006" key="22">
    <source>
        <dbReference type="Google" id="ProtNLM"/>
    </source>
</evidence>
<feature type="compositionally biased region" description="Basic and acidic residues" evidence="15">
    <location>
        <begin position="937"/>
        <end position="954"/>
    </location>
</feature>
<dbReference type="CDD" id="cd20160">
    <property type="entry name" value="PWWP_PRKCBP1"/>
    <property type="match status" value="1"/>
</dbReference>
<protein>
    <recommendedName>
        <fullName evidence="22">Protein kinase C-binding protein 1</fullName>
    </recommendedName>
</protein>
<dbReference type="SUPFAM" id="SSF63748">
    <property type="entry name" value="Tudor/PWWP/MBT"/>
    <property type="match status" value="1"/>
</dbReference>
<dbReference type="SMART" id="SM00297">
    <property type="entry name" value="BROMO"/>
    <property type="match status" value="1"/>
</dbReference>
<feature type="domain" description="Bromo" evidence="16">
    <location>
        <begin position="325"/>
        <end position="395"/>
    </location>
</feature>
<dbReference type="GO" id="GO:0003714">
    <property type="term" value="F:transcription corepressor activity"/>
    <property type="evidence" value="ECO:0007669"/>
    <property type="project" value="TreeGrafter"/>
</dbReference>
<evidence type="ECO:0000256" key="15">
    <source>
        <dbReference type="SAM" id="MobiDB-lite"/>
    </source>
</evidence>
<dbReference type="Gene3D" id="6.10.140.2220">
    <property type="match status" value="1"/>
</dbReference>
<sequence length="1666" mass="182357">MESKESDLSEPVDGDIDGSPPALHEDVLSDSEDGKTPEVHPAAPVLSVVVAPKMDCDNALRSPPKLLPAVVMNKRRKSDETKTLFKPLSGSMKNTSASLSIIEAPSANPTKSTRSTRSSIDPTFAAKQRSFLNKVHNALSSAPQDDTSCESDQEAAPEEDYASDDKSPEYVPGCEVIPRRVSSLLNGGSKRRRDDSPVRKLKLATIGSTENLANSNVLEEKSLSELSPPKKRLIVSENGAEGLSDIYCWLCHREDPTLGCATCPRAYHHHCLRRPTVSHPESEWVCMECVNIIKAENQETRSKALKLLKLDKLCKLLLFAVERMRYISGAEVFEGPVDTDQFPTYLEHIINPMHLSLLEKNIKKKMYGSTEAFVADASWIVHNCIIFNSFNSKLTSVSKNILRVCKQEMAEIENCPDCYNYAYTSDENWFIQVCQKPHVLVWAKLKGFPYWPAKAMRHQSDTIDVRFFGAHDRAWVPSRDCYLYSHENPNPNAPNKIPPTQPQPRKRNPRNNLDTCIEEVEAHIKLLKERFSVFQYAPLRSAVNHKNLDGHLKTMLPEYNLLESNAATPTKVPLQKRASFELKNGSSGPSVKRMKADSSSPHHSNVMPSPAEEGNITPKVECETEEVLKIRRRLSACLKENSKDNAENDNPTHSSDNVTKENGKKAEEVEEVEKANVTVTCHTVTPGQSQTFTTPLDSPEVNSIAELRLKKKDARRGLIDRLQEKLALWTSRPQSEESCPGSSEMEQEGKDNENIENDGDRENSSDNGAELQCTVDKTETTDHTKLKRDLFAGAKIVSKESVSQILQNYNMNKNQPKVVLQKLIVGPDKSLILRDQTVNQASKIVCAPANGQEGENALNVKKIRVAEMELLPEDEEEMAADEADQQSGLESKPIQNNLAPEAADSVTSTTSSLHNTLSPIKSVFIKDVQSGLTSQKPKPDSMESEVKSSLDKATVKPSVGPIGMPPIKPTNSSINITKFSSTELKSKSSSEPLSNSTISKCAGDIPIVKKAALAVAVESTVKTKAEPVSDVEEELESEDNENEVQEKCTMEVSINGKNASNIVENTVKNSDPVKTVESGLSKGSKLPQPELKVIAKSFTIRARPISDLKDIKTATPLQAKQSKLLSNQKTSSESEKPLIPTSSSLGREIGSNSDNAENLVALKSLLAKNVTVQLETPKRKVKKAVKEEETLVIIPCSSENSSAPSSVNTKSTNNIKLVESPPKTSVSPRMILSPTQRLLQGTTSILKVNKGLSSGEIKTSVSSDSPEETVRPSPPRVLIAGNITVSKPQSSAVSSALMSSAVKSPTFVTVSQAGVPIRILPKAIPLTPALAGATIQITSKSGTMSTVTTASATVDTLQVTNPRPGLRSLLTTVSPSAFESGGRVAVSQGRRVQSEVEGVVKIPTPRITVGPLLSGPSSVPEITPKPVAIAPKPPSVAPARIVDTSVTTLANSKRDANVSTQVNVSSESCASKFVPRLSVGKGPASGELKSQANKMADVFLGCLEDCLSGLSSNGNLEARVRVLQLEMERMQWQHQQEIDELRHNTELVISEIQERMKMESQHALNKAFITAKQEKEKAISATKERQWCASCKKEALFYCCWNTSYCDYRCQQNHWPVHSLTCTQNTASVDTESHQSAVNEHTKPASFRRIVIRTDKVASPPRLKKH</sequence>
<feature type="region of interest" description="Disordered" evidence="15">
    <location>
        <begin position="729"/>
        <end position="777"/>
    </location>
</feature>
<feature type="compositionally biased region" description="Basic and acidic residues" evidence="15">
    <location>
        <begin position="23"/>
        <end position="38"/>
    </location>
</feature>
<organism evidence="20 21">
    <name type="scientific">Megalurothrips usitatus</name>
    <name type="common">bean blossom thrips</name>
    <dbReference type="NCBI Taxonomy" id="439358"/>
    <lineage>
        <taxon>Eukaryota</taxon>
        <taxon>Metazoa</taxon>
        <taxon>Ecdysozoa</taxon>
        <taxon>Arthropoda</taxon>
        <taxon>Hexapoda</taxon>
        <taxon>Insecta</taxon>
        <taxon>Pterygota</taxon>
        <taxon>Neoptera</taxon>
        <taxon>Paraneoptera</taxon>
        <taxon>Thysanoptera</taxon>
        <taxon>Terebrantia</taxon>
        <taxon>Thripoidea</taxon>
        <taxon>Thripidae</taxon>
        <taxon>Megalurothrips</taxon>
    </lineage>
</organism>
<dbReference type="InterPro" id="IPR011011">
    <property type="entry name" value="Znf_FYVE_PHD"/>
</dbReference>
<evidence type="ECO:0000259" key="19">
    <source>
        <dbReference type="PROSITE" id="PS50865"/>
    </source>
</evidence>
<feature type="compositionally biased region" description="Polar residues" evidence="15">
    <location>
        <begin position="1119"/>
        <end position="1131"/>
    </location>
</feature>
<dbReference type="InterPro" id="IPR000313">
    <property type="entry name" value="PWWP_dom"/>
</dbReference>
<feature type="region of interest" description="Disordered" evidence="15">
    <location>
        <begin position="1119"/>
        <end position="1149"/>
    </location>
</feature>
<dbReference type="CDD" id="cd15538">
    <property type="entry name" value="PHD_PRKCBP1"/>
    <property type="match status" value="1"/>
</dbReference>
<dbReference type="FunFam" id="6.10.140.2220:FF:000002">
    <property type="entry name" value="Protein kinase C-binding protein 1 isoform C"/>
    <property type="match status" value="1"/>
</dbReference>
<comment type="subcellular location">
    <subcellularLocation>
        <location evidence="2">Chromosome</location>
    </subcellularLocation>
    <subcellularLocation>
        <location evidence="1">Nucleus</location>
    </subcellularLocation>
</comment>
<dbReference type="Pfam" id="PF24324">
    <property type="entry name" value="MYND_ZMYND11_ZMYD8"/>
    <property type="match status" value="1"/>
</dbReference>
<evidence type="ECO:0000256" key="5">
    <source>
        <dbReference type="ARBA" id="ARBA00022771"/>
    </source>
</evidence>
<dbReference type="PROSITE" id="PS01359">
    <property type="entry name" value="ZF_PHD_1"/>
    <property type="match status" value="1"/>
</dbReference>
<dbReference type="InterPro" id="IPR044075">
    <property type="entry name" value="PRKCBP1_PHD"/>
</dbReference>
<feature type="compositionally biased region" description="Polar residues" evidence="15">
    <location>
        <begin position="597"/>
        <end position="607"/>
    </location>
</feature>
<evidence type="ECO:0000256" key="8">
    <source>
        <dbReference type="ARBA" id="ARBA00022990"/>
    </source>
</evidence>
<reference evidence="20" key="1">
    <citation type="submission" date="2022-12" db="EMBL/GenBank/DDBJ databases">
        <title>Chromosome-level genome assembly of the bean flower thrips Megalurothrips usitatus.</title>
        <authorList>
            <person name="Ma L."/>
            <person name="Liu Q."/>
            <person name="Li H."/>
            <person name="Cai W."/>
        </authorList>
    </citation>
    <scope>NUCLEOTIDE SEQUENCE</scope>
    <source>
        <strain evidence="20">Cailab_2022a</strain>
    </source>
</reference>
<feature type="domain" description="MYND-type" evidence="19">
    <location>
        <begin position="1588"/>
        <end position="1622"/>
    </location>
</feature>
<dbReference type="PROSITE" id="PS50014">
    <property type="entry name" value="BROMODOMAIN_2"/>
    <property type="match status" value="1"/>
</dbReference>
<feature type="compositionally biased region" description="Basic and acidic residues" evidence="15">
    <location>
        <begin position="747"/>
        <end position="764"/>
    </location>
</feature>
<accession>A0AAV7XFH8</accession>
<dbReference type="Gene3D" id="1.20.920.10">
    <property type="entry name" value="Bromodomain-like"/>
    <property type="match status" value="1"/>
</dbReference>
<dbReference type="SUPFAM" id="SSF57903">
    <property type="entry name" value="FYVE/PHD zinc finger"/>
    <property type="match status" value="1"/>
</dbReference>
<dbReference type="InterPro" id="IPR001487">
    <property type="entry name" value="Bromodomain"/>
</dbReference>
<dbReference type="PANTHER" id="PTHR46453:SF5">
    <property type="entry name" value="PROTEIN KINASE C-BINDING PROTEIN 1 ISOFORM X1"/>
    <property type="match status" value="1"/>
</dbReference>
<feature type="compositionally biased region" description="Acidic residues" evidence="15">
    <location>
        <begin position="147"/>
        <end position="162"/>
    </location>
</feature>
<dbReference type="EMBL" id="JAPTSV010000010">
    <property type="protein sequence ID" value="KAJ1523308.1"/>
    <property type="molecule type" value="Genomic_DNA"/>
</dbReference>
<dbReference type="InterPro" id="IPR057053">
    <property type="entry name" value="MYND_ZMYND11_ZMYD8"/>
</dbReference>
<dbReference type="InterPro" id="IPR018359">
    <property type="entry name" value="Bromodomain_CS"/>
</dbReference>
<dbReference type="InterPro" id="IPR036427">
    <property type="entry name" value="Bromodomain-like_sf"/>
</dbReference>
<keyword evidence="6" id="KW-0862">Zinc</keyword>